<evidence type="ECO:0000256" key="3">
    <source>
        <dbReference type="ARBA" id="ARBA00023270"/>
    </source>
</evidence>
<dbReference type="CDD" id="cd00955">
    <property type="entry name" value="Transaldolase_like"/>
    <property type="match status" value="1"/>
</dbReference>
<keyword evidence="3" id="KW-0704">Schiff base</keyword>
<comment type="function">
    <text evidence="1">Transaldolase is important for the balance of metabolites in the pentose-phosphate pathway.</text>
</comment>
<dbReference type="Gramene" id="MELO3C017506.2.1">
    <property type="protein sequence ID" value="MELO3C017506.2.1"/>
    <property type="gene ID" value="MELO3C017506.2"/>
</dbReference>
<dbReference type="InterPro" id="IPR013785">
    <property type="entry name" value="Aldolase_TIM"/>
</dbReference>
<sequence>FIYKHVNYNTRFPANLGKILSCNVNRPIFILEWEMGLISLLNINISQAVMASFSNLLMNQSCFVACSKNGLRKSILHDLHERQGQSPYYDKICRPATELLPLLASGIKGVTSNPKIFERSILSSKAYDEQFRELAKEGKDVESAYWELVTKDIRDTSVILEPIYKETAGLDGYVSVQVSPWLADNTEETVEAAKWLHKKLGRPNVYIKIPATAESIPAIKQVISQGISVNATVIEAYLNGLESSGLSDLSAISSAAAFYISRVDAVVDAELEKIATHQALELRGKAARAQAAIAYKIFREKFSGPRWEALAKRGAKKQRLMWASTNVKNPAYPDTYYVDLLIGPETISTIPEEALGAFMDHGIVSRTLDSNMEEAESVYKGIEKLGIDWKGIGWQLEDQVLDLFKKSYDTVLYSLQHKALIY</sequence>
<dbReference type="GO" id="GO:0005737">
    <property type="term" value="C:cytoplasm"/>
    <property type="evidence" value="ECO:0007669"/>
    <property type="project" value="InterPro"/>
</dbReference>
<dbReference type="Pfam" id="PF00923">
    <property type="entry name" value="TAL_FSA"/>
    <property type="match status" value="1"/>
</dbReference>
<evidence type="ECO:0000313" key="4">
    <source>
        <dbReference type="EnsemblPlants" id="MELO3C017506.2.1"/>
    </source>
</evidence>
<proteinExistence type="inferred from homology"/>
<reference evidence="4" key="1">
    <citation type="submission" date="2023-03" db="UniProtKB">
        <authorList>
            <consortium name="EnsemblPlants"/>
        </authorList>
    </citation>
    <scope>IDENTIFICATION</scope>
</reference>
<comment type="similarity">
    <text evidence="2">Belongs to the transaldolase family. Type 2 subfamily.</text>
</comment>
<dbReference type="HAMAP" id="MF_00493">
    <property type="entry name" value="Transaldolase_2"/>
    <property type="match status" value="1"/>
</dbReference>
<dbReference type="NCBIfam" id="TIGR00876">
    <property type="entry name" value="tal_mycobact"/>
    <property type="match status" value="1"/>
</dbReference>
<dbReference type="GO" id="GO:0004801">
    <property type="term" value="F:transaldolase activity"/>
    <property type="evidence" value="ECO:0007669"/>
    <property type="project" value="InterPro"/>
</dbReference>
<dbReference type="GO" id="GO:0005975">
    <property type="term" value="P:carbohydrate metabolic process"/>
    <property type="evidence" value="ECO:0007669"/>
    <property type="project" value="InterPro"/>
</dbReference>
<dbReference type="AlphaFoldDB" id="A0A9I9DG52"/>
<dbReference type="GO" id="GO:0006098">
    <property type="term" value="P:pentose-phosphate shunt"/>
    <property type="evidence" value="ECO:0007669"/>
    <property type="project" value="InterPro"/>
</dbReference>
<dbReference type="PANTHER" id="PTHR10683">
    <property type="entry name" value="TRANSALDOLASE"/>
    <property type="match status" value="1"/>
</dbReference>
<name>A0A9I9DG52_CUCME</name>
<dbReference type="Gene3D" id="3.20.20.70">
    <property type="entry name" value="Aldolase class I"/>
    <property type="match status" value="1"/>
</dbReference>
<dbReference type="NCBIfam" id="NF002881">
    <property type="entry name" value="PRK03343.1"/>
    <property type="match status" value="1"/>
</dbReference>
<evidence type="ECO:0000256" key="2">
    <source>
        <dbReference type="ARBA" id="ARBA00008426"/>
    </source>
</evidence>
<dbReference type="SUPFAM" id="SSF51569">
    <property type="entry name" value="Aldolase"/>
    <property type="match status" value="1"/>
</dbReference>
<dbReference type="PIRSF" id="PIRSF036915">
    <property type="entry name" value="Trnald_Bac_Plnt"/>
    <property type="match status" value="1"/>
</dbReference>
<dbReference type="InterPro" id="IPR001585">
    <property type="entry name" value="TAL/FSA"/>
</dbReference>
<evidence type="ECO:0008006" key="5">
    <source>
        <dbReference type="Google" id="ProtNLM"/>
    </source>
</evidence>
<protein>
    <recommendedName>
        <fullName evidence="5">Transaldolase</fullName>
    </recommendedName>
</protein>
<dbReference type="InterPro" id="IPR004732">
    <property type="entry name" value="Transaldolase_2"/>
</dbReference>
<dbReference type="PANTHER" id="PTHR10683:SF33">
    <property type="entry name" value="TRANSALDOLASE"/>
    <property type="match status" value="1"/>
</dbReference>
<evidence type="ECO:0000256" key="1">
    <source>
        <dbReference type="ARBA" id="ARBA00003518"/>
    </source>
</evidence>
<organism evidence="4">
    <name type="scientific">Cucumis melo</name>
    <name type="common">Muskmelon</name>
    <dbReference type="NCBI Taxonomy" id="3656"/>
    <lineage>
        <taxon>Eukaryota</taxon>
        <taxon>Viridiplantae</taxon>
        <taxon>Streptophyta</taxon>
        <taxon>Embryophyta</taxon>
        <taxon>Tracheophyta</taxon>
        <taxon>Spermatophyta</taxon>
        <taxon>Magnoliopsida</taxon>
        <taxon>eudicotyledons</taxon>
        <taxon>Gunneridae</taxon>
        <taxon>Pentapetalae</taxon>
        <taxon>rosids</taxon>
        <taxon>fabids</taxon>
        <taxon>Cucurbitales</taxon>
        <taxon>Cucurbitaceae</taxon>
        <taxon>Benincaseae</taxon>
        <taxon>Cucumis</taxon>
    </lineage>
</organism>
<dbReference type="EnsemblPlants" id="MELO3C017506.2.1">
    <property type="protein sequence ID" value="MELO3C017506.2.1"/>
    <property type="gene ID" value="MELO3C017506.2"/>
</dbReference>
<accession>A0A9I9DG52</accession>